<dbReference type="GO" id="GO:0016787">
    <property type="term" value="F:hydrolase activity"/>
    <property type="evidence" value="ECO:0007669"/>
    <property type="project" value="InterPro"/>
</dbReference>
<organism evidence="3 4">
    <name type="scientific">Pelagicoccus mobilis</name>
    <dbReference type="NCBI Taxonomy" id="415221"/>
    <lineage>
        <taxon>Bacteria</taxon>
        <taxon>Pseudomonadati</taxon>
        <taxon>Verrucomicrobiota</taxon>
        <taxon>Opitutia</taxon>
        <taxon>Puniceicoccales</taxon>
        <taxon>Pelagicoccaceae</taxon>
        <taxon>Pelagicoccus</taxon>
    </lineage>
</organism>
<name>A0A934RYR7_9BACT</name>
<comment type="caution">
    <text evidence="3">The sequence shown here is derived from an EMBL/GenBank/DDBJ whole genome shotgun (WGS) entry which is preliminary data.</text>
</comment>
<dbReference type="InterPro" id="IPR010496">
    <property type="entry name" value="AL/BT2_dom"/>
</dbReference>
<evidence type="ECO:0000256" key="1">
    <source>
        <dbReference type="SAM" id="SignalP"/>
    </source>
</evidence>
<keyword evidence="4" id="KW-1185">Reference proteome</keyword>
<dbReference type="Pfam" id="PF06439">
    <property type="entry name" value="3keto-disac_hyd"/>
    <property type="match status" value="1"/>
</dbReference>
<dbReference type="Gene3D" id="2.60.120.560">
    <property type="entry name" value="Exo-inulinase, domain 1"/>
    <property type="match status" value="1"/>
</dbReference>
<gene>
    <name evidence="3" type="ORF">JIN87_19460</name>
</gene>
<sequence length="259" mass="28742">MRIPIATLTFLLGTTLSHANGGFHSYEFPGYKDLAQIPGSEFTVHQVDRPQPPRIQPPDTIKSTPPPSDAIVLFDGNSLNQFKDNLWSIVNGNIVAGEKGLSTKQAFGDFQMHLEWRTPSDPSIAAKKTGSMGNSGIYIMGKYEVQIYDSYSCKIYADGSAAAIYGQTPPLVNVCRKPGEWQSYDIAFKAPVFDGDKLVSPARITVIHNGVLVQNNTEILGPTTHKDYRPYEAHPSKLPIYFQGHSSPVQYRNIWIREL</sequence>
<feature type="chain" id="PRO_5037474608" evidence="1">
    <location>
        <begin position="20"/>
        <end position="259"/>
    </location>
</feature>
<dbReference type="RefSeq" id="WP_200357284.1">
    <property type="nucleotide sequence ID" value="NZ_JAENIL010000040.1"/>
</dbReference>
<evidence type="ECO:0000259" key="2">
    <source>
        <dbReference type="Pfam" id="PF06439"/>
    </source>
</evidence>
<dbReference type="AlphaFoldDB" id="A0A934RYR7"/>
<feature type="signal peptide" evidence="1">
    <location>
        <begin position="1"/>
        <end position="19"/>
    </location>
</feature>
<keyword evidence="1" id="KW-0732">Signal</keyword>
<dbReference type="EMBL" id="JAENIL010000040">
    <property type="protein sequence ID" value="MBK1879071.1"/>
    <property type="molecule type" value="Genomic_DNA"/>
</dbReference>
<dbReference type="Proteomes" id="UP000617628">
    <property type="component" value="Unassembled WGS sequence"/>
</dbReference>
<proteinExistence type="predicted"/>
<reference evidence="3" key="1">
    <citation type="submission" date="2021-01" db="EMBL/GenBank/DDBJ databases">
        <title>Modified the classification status of verrucomicrobia.</title>
        <authorList>
            <person name="Feng X."/>
        </authorList>
    </citation>
    <scope>NUCLEOTIDE SEQUENCE</scope>
    <source>
        <strain evidence="3">KCTC 13126</strain>
    </source>
</reference>
<feature type="domain" description="3-keto-alpha-glucoside-1,2-lyase/3-keto-2-hydroxy-glucal hydratase" evidence="2">
    <location>
        <begin position="70"/>
        <end position="257"/>
    </location>
</feature>
<accession>A0A934RYR7</accession>
<evidence type="ECO:0000313" key="4">
    <source>
        <dbReference type="Proteomes" id="UP000617628"/>
    </source>
</evidence>
<evidence type="ECO:0000313" key="3">
    <source>
        <dbReference type="EMBL" id="MBK1879071.1"/>
    </source>
</evidence>
<protein>
    <submittedName>
        <fullName evidence="3">DUF1080 domain-containing protein</fullName>
    </submittedName>
</protein>